<evidence type="ECO:0000256" key="5">
    <source>
        <dbReference type="ARBA" id="ARBA00023136"/>
    </source>
</evidence>
<accession>A0ABS7QDE7</accession>
<protein>
    <submittedName>
        <fullName evidence="7">LysE family translocator</fullName>
    </submittedName>
</protein>
<reference evidence="7 8" key="1">
    <citation type="submission" date="2021-08" db="EMBL/GenBank/DDBJ databases">
        <title>WGS of actinomycetes from Thailand.</title>
        <authorList>
            <person name="Thawai C."/>
        </authorList>
    </citation>
    <scope>NUCLEOTIDE SEQUENCE [LARGE SCALE GENOMIC DNA]</scope>
    <source>
        <strain evidence="7 8">PLK6-54</strain>
    </source>
</reference>
<organism evidence="7 8">
    <name type="scientific">Actinacidiphila acidipaludis</name>
    <dbReference type="NCBI Taxonomy" id="2873382"/>
    <lineage>
        <taxon>Bacteria</taxon>
        <taxon>Bacillati</taxon>
        <taxon>Actinomycetota</taxon>
        <taxon>Actinomycetes</taxon>
        <taxon>Kitasatosporales</taxon>
        <taxon>Streptomycetaceae</taxon>
        <taxon>Actinacidiphila</taxon>
    </lineage>
</organism>
<evidence type="ECO:0000313" key="7">
    <source>
        <dbReference type="EMBL" id="MBY8879794.1"/>
    </source>
</evidence>
<dbReference type="InterPro" id="IPR001123">
    <property type="entry name" value="LeuE-type"/>
</dbReference>
<dbReference type="PIRSF" id="PIRSF006324">
    <property type="entry name" value="LeuE"/>
    <property type="match status" value="1"/>
</dbReference>
<dbReference type="Pfam" id="PF01810">
    <property type="entry name" value="LysE"/>
    <property type="match status" value="1"/>
</dbReference>
<feature type="transmembrane region" description="Helical" evidence="6">
    <location>
        <begin position="141"/>
        <end position="162"/>
    </location>
</feature>
<dbReference type="PANTHER" id="PTHR30086:SF14">
    <property type="entry name" value="HOMOSERINE_HOMOSERINE LACTONE EFFLUX PROTEIN"/>
    <property type="match status" value="1"/>
</dbReference>
<dbReference type="RefSeq" id="WP_222964179.1">
    <property type="nucleotide sequence ID" value="NZ_JAINZZ010000023.1"/>
</dbReference>
<proteinExistence type="predicted"/>
<evidence type="ECO:0000256" key="3">
    <source>
        <dbReference type="ARBA" id="ARBA00022692"/>
    </source>
</evidence>
<evidence type="ECO:0000256" key="4">
    <source>
        <dbReference type="ARBA" id="ARBA00022989"/>
    </source>
</evidence>
<dbReference type="EMBL" id="JAINZZ010000023">
    <property type="protein sequence ID" value="MBY8879794.1"/>
    <property type="molecule type" value="Genomic_DNA"/>
</dbReference>
<feature type="transmembrane region" description="Helical" evidence="6">
    <location>
        <begin position="35"/>
        <end position="60"/>
    </location>
</feature>
<keyword evidence="3 6" id="KW-0812">Transmembrane</keyword>
<feature type="transmembrane region" description="Helical" evidence="6">
    <location>
        <begin position="107"/>
        <end position="129"/>
    </location>
</feature>
<keyword evidence="4 6" id="KW-1133">Transmembrane helix</keyword>
<dbReference type="PANTHER" id="PTHR30086">
    <property type="entry name" value="ARGININE EXPORTER PROTEIN ARGO"/>
    <property type="match status" value="1"/>
</dbReference>
<keyword evidence="8" id="KW-1185">Reference proteome</keyword>
<evidence type="ECO:0000256" key="2">
    <source>
        <dbReference type="ARBA" id="ARBA00022475"/>
    </source>
</evidence>
<gene>
    <name evidence="7" type="ORF">K7862_19430</name>
</gene>
<comment type="caution">
    <text evidence="7">The sequence shown here is derived from an EMBL/GenBank/DDBJ whole genome shotgun (WGS) entry which is preliminary data.</text>
</comment>
<dbReference type="Proteomes" id="UP000778578">
    <property type="component" value="Unassembled WGS sequence"/>
</dbReference>
<name>A0ABS7QDE7_9ACTN</name>
<evidence type="ECO:0000256" key="1">
    <source>
        <dbReference type="ARBA" id="ARBA00004651"/>
    </source>
</evidence>
<keyword evidence="2" id="KW-1003">Cell membrane</keyword>
<evidence type="ECO:0000256" key="6">
    <source>
        <dbReference type="SAM" id="Phobius"/>
    </source>
</evidence>
<feature type="transmembrane region" description="Helical" evidence="6">
    <location>
        <begin position="67"/>
        <end position="87"/>
    </location>
</feature>
<keyword evidence="5 6" id="KW-0472">Membrane</keyword>
<evidence type="ECO:0000313" key="8">
    <source>
        <dbReference type="Proteomes" id="UP000778578"/>
    </source>
</evidence>
<comment type="subcellular location">
    <subcellularLocation>
        <location evidence="1">Cell membrane</location>
        <topology evidence="1">Multi-pass membrane protein</topology>
    </subcellularLocation>
</comment>
<sequence>MSIPFLLTTLAVVASPGPGVVYTLAAGLAHGRRAGVVAAAACTLGIVPHLALSITGLAALLHGSGPLYALVKYLGVGYLLFMAWAMLRDKEALTFEDSAEPRPVSRVVVSAVLTNLLNPKLTLFFVAFLPQFVPRDDPGSTGTMLELGGVFMAVSLVVFTAYGLGAAKVRGRLLARPQIVTGFRRTFALCFVALSARLAVA</sequence>